<evidence type="ECO:0000256" key="2">
    <source>
        <dbReference type="ARBA" id="ARBA00006162"/>
    </source>
</evidence>
<evidence type="ECO:0000256" key="6">
    <source>
        <dbReference type="ARBA" id="ARBA00023136"/>
    </source>
</evidence>
<dbReference type="Proteomes" id="UP001240984">
    <property type="component" value="Unassembled WGS sequence"/>
</dbReference>
<evidence type="ECO:0000313" key="9">
    <source>
        <dbReference type="EMBL" id="MDP9792683.1"/>
    </source>
</evidence>
<protein>
    <submittedName>
        <fullName evidence="9">Type VII secretion integral membrane protein EccD</fullName>
    </submittedName>
</protein>
<feature type="transmembrane region" description="Helical" evidence="7">
    <location>
        <begin position="122"/>
        <end position="143"/>
    </location>
</feature>
<evidence type="ECO:0000256" key="3">
    <source>
        <dbReference type="ARBA" id="ARBA00022475"/>
    </source>
</evidence>
<gene>
    <name evidence="9" type="ORF">J2S43_001195</name>
</gene>
<keyword evidence="5 7" id="KW-1133">Transmembrane helix</keyword>
<feature type="transmembrane region" description="Helical" evidence="7">
    <location>
        <begin position="442"/>
        <end position="460"/>
    </location>
</feature>
<organism evidence="9 10">
    <name type="scientific">Catenuloplanes nepalensis</name>
    <dbReference type="NCBI Taxonomy" id="587533"/>
    <lineage>
        <taxon>Bacteria</taxon>
        <taxon>Bacillati</taxon>
        <taxon>Actinomycetota</taxon>
        <taxon>Actinomycetes</taxon>
        <taxon>Micromonosporales</taxon>
        <taxon>Micromonosporaceae</taxon>
        <taxon>Catenuloplanes</taxon>
    </lineage>
</organism>
<feature type="transmembrane region" description="Helical" evidence="7">
    <location>
        <begin position="236"/>
        <end position="259"/>
    </location>
</feature>
<reference evidence="9 10" key="1">
    <citation type="submission" date="2023-07" db="EMBL/GenBank/DDBJ databases">
        <title>Sequencing the genomes of 1000 actinobacteria strains.</title>
        <authorList>
            <person name="Klenk H.-P."/>
        </authorList>
    </citation>
    <scope>NUCLEOTIDE SEQUENCE [LARGE SCALE GENOMIC DNA]</scope>
    <source>
        <strain evidence="9 10">DSM 44710</strain>
    </source>
</reference>
<dbReference type="Gene3D" id="3.10.20.90">
    <property type="entry name" value="Phosphatidylinositol 3-kinase Catalytic Subunit, Chain A, domain 1"/>
    <property type="match status" value="1"/>
</dbReference>
<accession>A0ABT9MML9</accession>
<keyword evidence="6 7" id="KW-0472">Membrane</keyword>
<dbReference type="InterPro" id="IPR044049">
    <property type="entry name" value="EccD_transm"/>
</dbReference>
<comment type="similarity">
    <text evidence="2">Belongs to the EccD/Snm4 family.</text>
</comment>
<dbReference type="InterPro" id="IPR006707">
    <property type="entry name" value="T7SS_EccD"/>
</dbReference>
<comment type="subcellular location">
    <subcellularLocation>
        <location evidence="1">Cell membrane</location>
        <topology evidence="1">Multi-pass membrane protein</topology>
    </subcellularLocation>
</comment>
<feature type="transmembrane region" description="Helical" evidence="7">
    <location>
        <begin position="377"/>
        <end position="396"/>
    </location>
</feature>
<dbReference type="NCBIfam" id="TIGR03920">
    <property type="entry name" value="T7SS_EccD"/>
    <property type="match status" value="1"/>
</dbReference>
<sequence>MTAAATSDMCRLTVVGPDRQIEVAVPAHVLVADLLPALLHHLGDGLADRGLDHGGWVLQRLGAPPLDDETSVAAHDLHDGDVVHLRPRAAQLPEADFDDLVDGMATGVRDRAGLWRPEMSRWAIALVTALLLTTGLIATGLPGPASPRGGIALLLAAGALAGAFATVRAAGDTVFGVLLALAGVGFAACGGLALLAPGDAAFAPAALTAAQLFAGTAAGLAAAVTAAGLLGTAVPLLTAVSVTLLLGLAASASALFAGLDGPRSAGVLVIVATALLPVVPPLAFRLAGMRLAPIPTRPEHLQEDVEPIPAPPLLDRARVTDRFMTGLYAGAGAAVTVAVLLLAAAPGWAPATLACLTALVWLLSARPMTSLFHRASAGAPALAGLTVAAVHGLAVLDPVVRLGALLLLAPAVPVLLVTSRILPERRLMPWWGRAGDIAQSTATIALLPVLLALLGVYGFFRALGG</sequence>
<comment type="caution">
    <text evidence="9">The sequence shown here is derived from an EMBL/GenBank/DDBJ whole genome shotgun (WGS) entry which is preliminary data.</text>
</comment>
<evidence type="ECO:0000256" key="1">
    <source>
        <dbReference type="ARBA" id="ARBA00004651"/>
    </source>
</evidence>
<evidence type="ECO:0000313" key="10">
    <source>
        <dbReference type="Proteomes" id="UP001240984"/>
    </source>
</evidence>
<keyword evidence="10" id="KW-1185">Reference proteome</keyword>
<proteinExistence type="inferred from homology"/>
<dbReference type="EMBL" id="JAUSRA010000001">
    <property type="protein sequence ID" value="MDP9792683.1"/>
    <property type="molecule type" value="Genomic_DNA"/>
</dbReference>
<feature type="transmembrane region" description="Helical" evidence="7">
    <location>
        <begin position="202"/>
        <end position="224"/>
    </location>
</feature>
<dbReference type="Pfam" id="PF08817">
    <property type="entry name" value="YukD"/>
    <property type="match status" value="1"/>
</dbReference>
<evidence type="ECO:0000256" key="4">
    <source>
        <dbReference type="ARBA" id="ARBA00022692"/>
    </source>
</evidence>
<evidence type="ECO:0000259" key="8">
    <source>
        <dbReference type="Pfam" id="PF19053"/>
    </source>
</evidence>
<feature type="transmembrane region" description="Helical" evidence="7">
    <location>
        <begin position="149"/>
        <end position="167"/>
    </location>
</feature>
<feature type="transmembrane region" description="Helical" evidence="7">
    <location>
        <begin position="323"/>
        <end position="342"/>
    </location>
</feature>
<name>A0ABT9MML9_9ACTN</name>
<dbReference type="Pfam" id="PF19053">
    <property type="entry name" value="EccD"/>
    <property type="match status" value="1"/>
</dbReference>
<keyword evidence="4 7" id="KW-0812">Transmembrane</keyword>
<feature type="domain" description="EccD-like transmembrane" evidence="8">
    <location>
        <begin position="120"/>
        <end position="463"/>
    </location>
</feature>
<feature type="transmembrane region" description="Helical" evidence="7">
    <location>
        <begin position="174"/>
        <end position="196"/>
    </location>
</feature>
<evidence type="ECO:0000256" key="7">
    <source>
        <dbReference type="SAM" id="Phobius"/>
    </source>
</evidence>
<dbReference type="PIRSF" id="PIRSF017804">
    <property type="entry name" value="Secretion_EccD1"/>
    <property type="match status" value="1"/>
</dbReference>
<keyword evidence="3" id="KW-1003">Cell membrane</keyword>
<feature type="transmembrane region" description="Helical" evidence="7">
    <location>
        <begin position="402"/>
        <end position="422"/>
    </location>
</feature>
<dbReference type="RefSeq" id="WP_306827553.1">
    <property type="nucleotide sequence ID" value="NZ_JAUSRA010000001.1"/>
</dbReference>
<dbReference type="InterPro" id="IPR024962">
    <property type="entry name" value="YukD-like"/>
</dbReference>
<evidence type="ECO:0000256" key="5">
    <source>
        <dbReference type="ARBA" id="ARBA00022989"/>
    </source>
</evidence>
<feature type="transmembrane region" description="Helical" evidence="7">
    <location>
        <begin position="265"/>
        <end position="287"/>
    </location>
</feature>